<organism evidence="2 3">
    <name type="scientific">Parathielavia appendiculata</name>
    <dbReference type="NCBI Taxonomy" id="2587402"/>
    <lineage>
        <taxon>Eukaryota</taxon>
        <taxon>Fungi</taxon>
        <taxon>Dikarya</taxon>
        <taxon>Ascomycota</taxon>
        <taxon>Pezizomycotina</taxon>
        <taxon>Sordariomycetes</taxon>
        <taxon>Sordariomycetidae</taxon>
        <taxon>Sordariales</taxon>
        <taxon>Chaetomiaceae</taxon>
        <taxon>Parathielavia</taxon>
    </lineage>
</organism>
<dbReference type="AlphaFoldDB" id="A0AAN6Z5F1"/>
<protein>
    <submittedName>
        <fullName evidence="2">Uncharacterized protein</fullName>
    </submittedName>
</protein>
<reference evidence="2" key="2">
    <citation type="submission" date="2023-05" db="EMBL/GenBank/DDBJ databases">
        <authorList>
            <consortium name="Lawrence Berkeley National Laboratory"/>
            <person name="Steindorff A."/>
            <person name="Hensen N."/>
            <person name="Bonometti L."/>
            <person name="Westerberg I."/>
            <person name="Brannstrom I.O."/>
            <person name="Guillou S."/>
            <person name="Cros-Aarteil S."/>
            <person name="Calhoun S."/>
            <person name="Haridas S."/>
            <person name="Kuo A."/>
            <person name="Mondo S."/>
            <person name="Pangilinan J."/>
            <person name="Riley R."/>
            <person name="Labutti K."/>
            <person name="Andreopoulos B."/>
            <person name="Lipzen A."/>
            <person name="Chen C."/>
            <person name="Yanf M."/>
            <person name="Daum C."/>
            <person name="Ng V."/>
            <person name="Clum A."/>
            <person name="Ohm R."/>
            <person name="Martin F."/>
            <person name="Silar P."/>
            <person name="Natvig D."/>
            <person name="Lalanne C."/>
            <person name="Gautier V."/>
            <person name="Ament-Velasquez S.L."/>
            <person name="Kruys A."/>
            <person name="Hutchinson M.I."/>
            <person name="Powell A.J."/>
            <person name="Barry K."/>
            <person name="Miller A.N."/>
            <person name="Grigoriev I.V."/>
            <person name="Debuchy R."/>
            <person name="Gladieux P."/>
            <person name="Thoren M.H."/>
            <person name="Johannesson H."/>
        </authorList>
    </citation>
    <scope>NUCLEOTIDE SEQUENCE</scope>
    <source>
        <strain evidence="2">CBS 731.68</strain>
    </source>
</reference>
<evidence type="ECO:0000313" key="3">
    <source>
        <dbReference type="Proteomes" id="UP001302602"/>
    </source>
</evidence>
<feature type="region of interest" description="Disordered" evidence="1">
    <location>
        <begin position="69"/>
        <end position="94"/>
    </location>
</feature>
<gene>
    <name evidence="2" type="ORF">N657DRAFT_361596</name>
</gene>
<dbReference type="RefSeq" id="XP_062649044.1">
    <property type="nucleotide sequence ID" value="XM_062786986.1"/>
</dbReference>
<dbReference type="GeneID" id="87823756"/>
<dbReference type="EMBL" id="MU853226">
    <property type="protein sequence ID" value="KAK4125273.1"/>
    <property type="molecule type" value="Genomic_DNA"/>
</dbReference>
<evidence type="ECO:0000313" key="2">
    <source>
        <dbReference type="EMBL" id="KAK4125273.1"/>
    </source>
</evidence>
<dbReference type="Proteomes" id="UP001302602">
    <property type="component" value="Unassembled WGS sequence"/>
</dbReference>
<sequence length="254" mass="29327">MHCFYAVAFPHCTHRRMVWVLEFFCFRTDDSQIRCVSAEISMFHLLAVWLGSVDGIRILEASINQRHGSLCGHRESDRSSGQGGRGFEHQGGVRKGGFLFGNGTRQRQSALFHSHARMFKTKQAPRPRAFVAVTTRPEIQPRPSPRNKKRNGGLIHHWRFTHTFVKSIASRSFFIWGRPWLRFIPVGWFCIRRPDLLSSVSRFSPMIMTSFLFGFPAEVAILETRPKPRFTCDTRSLECSTRMCYLVLAFLFVL</sequence>
<comment type="caution">
    <text evidence="2">The sequence shown here is derived from an EMBL/GenBank/DDBJ whole genome shotgun (WGS) entry which is preliminary data.</text>
</comment>
<name>A0AAN6Z5F1_9PEZI</name>
<evidence type="ECO:0000256" key="1">
    <source>
        <dbReference type="SAM" id="MobiDB-lite"/>
    </source>
</evidence>
<accession>A0AAN6Z5F1</accession>
<keyword evidence="3" id="KW-1185">Reference proteome</keyword>
<proteinExistence type="predicted"/>
<reference evidence="2" key="1">
    <citation type="journal article" date="2023" name="Mol. Phylogenet. Evol.">
        <title>Genome-scale phylogeny and comparative genomics of the fungal order Sordariales.</title>
        <authorList>
            <person name="Hensen N."/>
            <person name="Bonometti L."/>
            <person name="Westerberg I."/>
            <person name="Brannstrom I.O."/>
            <person name="Guillou S."/>
            <person name="Cros-Aarteil S."/>
            <person name="Calhoun S."/>
            <person name="Haridas S."/>
            <person name="Kuo A."/>
            <person name="Mondo S."/>
            <person name="Pangilinan J."/>
            <person name="Riley R."/>
            <person name="LaButti K."/>
            <person name="Andreopoulos B."/>
            <person name="Lipzen A."/>
            <person name="Chen C."/>
            <person name="Yan M."/>
            <person name="Daum C."/>
            <person name="Ng V."/>
            <person name="Clum A."/>
            <person name="Steindorff A."/>
            <person name="Ohm R.A."/>
            <person name="Martin F."/>
            <person name="Silar P."/>
            <person name="Natvig D.O."/>
            <person name="Lalanne C."/>
            <person name="Gautier V."/>
            <person name="Ament-Velasquez S.L."/>
            <person name="Kruys A."/>
            <person name="Hutchinson M.I."/>
            <person name="Powell A.J."/>
            <person name="Barry K."/>
            <person name="Miller A.N."/>
            <person name="Grigoriev I.V."/>
            <person name="Debuchy R."/>
            <person name="Gladieux P."/>
            <person name="Hiltunen Thoren M."/>
            <person name="Johannesson H."/>
        </authorList>
    </citation>
    <scope>NUCLEOTIDE SEQUENCE</scope>
    <source>
        <strain evidence="2">CBS 731.68</strain>
    </source>
</reference>